<dbReference type="GO" id="GO:0016874">
    <property type="term" value="F:ligase activity"/>
    <property type="evidence" value="ECO:0007669"/>
    <property type="project" value="UniProtKB-KW"/>
</dbReference>
<dbReference type="Gene3D" id="3.40.50.12780">
    <property type="entry name" value="N-terminal domain of ligase-like"/>
    <property type="match status" value="1"/>
</dbReference>
<dbReference type="PROSITE" id="PS00455">
    <property type="entry name" value="AMP_BINDING"/>
    <property type="match status" value="1"/>
</dbReference>
<feature type="domain" description="AMP-dependent synthetase/ligase" evidence="1">
    <location>
        <begin position="19"/>
        <end position="384"/>
    </location>
</feature>
<dbReference type="PANTHER" id="PTHR43767:SF1">
    <property type="entry name" value="NONRIBOSOMAL PEPTIDE SYNTHASE PES1 (EUROFUNG)-RELATED"/>
    <property type="match status" value="1"/>
</dbReference>
<dbReference type="EMBL" id="BNDW01000117">
    <property type="protein sequence ID" value="GHI27916.1"/>
    <property type="molecule type" value="Genomic_DNA"/>
</dbReference>
<keyword evidence="3" id="KW-1185">Reference proteome</keyword>
<dbReference type="PANTHER" id="PTHR43767">
    <property type="entry name" value="LONG-CHAIN-FATTY-ACID--COA LIGASE"/>
    <property type="match status" value="1"/>
</dbReference>
<dbReference type="InterPro" id="IPR042099">
    <property type="entry name" value="ANL_N_sf"/>
</dbReference>
<name>A0ABQ3PSB9_9ACTN</name>
<dbReference type="RefSeq" id="WP_190223893.1">
    <property type="nucleotide sequence ID" value="NZ_BNBS01000043.1"/>
</dbReference>
<sequence>MSASSTEALRIGELFDMGAAQHPNSHMTLDHTLRMFPESGTKITYRRLAEHVAEISARLTAADVRTGENVVLFASNTFDLVLTACALARAGAVPVLLSPRLDGDVVAQLLTKFDEPPLLLTDADTLGGALDGVDLTEAAGRVLLISGEAEGRTSLAEFAGAPHRAPVRTDAGAPALVTHTSGTTGLPKLVQQSASSLWWHLKPQLKTAKIMRARETRAVCVSLVHARMWPLLYIVISRGQHTVVLTDPDPKKVADLFAETRPGLLEAHPNCFIQWEKLADDPRAPLGSIRYFINTFDAMHPRTMRILLGASKRRMPVYIQGYGQSETGPVCLRPYTRKLVETADGRCLGHTFRGITEVKIGEPLIDSTGPEKVGPILVRTHGHSLGIIGGADQFAERFAGGWWRMGDLGYRSKWGCVHLLDREIDHIDGVASSLRVEDTLMERLPQLTEIVLVGDEKGRPIPVVSTHDDEPLDTRAWERAVADLPAMAAPLHSRWNAIPMTSTWKVRRQALSTMVTDGTLPLVGAAATV</sequence>
<protein>
    <submittedName>
        <fullName evidence="2">Fatty-acid-CoA ligase FadD</fullName>
    </submittedName>
</protein>
<evidence type="ECO:0000259" key="1">
    <source>
        <dbReference type="Pfam" id="PF00501"/>
    </source>
</evidence>
<evidence type="ECO:0000313" key="3">
    <source>
        <dbReference type="Proteomes" id="UP001052739"/>
    </source>
</evidence>
<organism evidence="2 3">
    <name type="scientific">Streptomyces hydrogenans</name>
    <dbReference type="NCBI Taxonomy" id="1873719"/>
    <lineage>
        <taxon>Bacteria</taxon>
        <taxon>Bacillati</taxon>
        <taxon>Actinomycetota</taxon>
        <taxon>Actinomycetes</taxon>
        <taxon>Kitasatosporales</taxon>
        <taxon>Streptomycetaceae</taxon>
        <taxon>Streptomyces</taxon>
    </lineage>
</organism>
<dbReference type="Proteomes" id="UP001052739">
    <property type="component" value="Unassembled WGS sequence"/>
</dbReference>
<dbReference type="InterPro" id="IPR020845">
    <property type="entry name" value="AMP-binding_CS"/>
</dbReference>
<gene>
    <name evidence="2" type="ORF">Shyd_92870</name>
</gene>
<dbReference type="SUPFAM" id="SSF56801">
    <property type="entry name" value="Acetyl-CoA synthetase-like"/>
    <property type="match status" value="1"/>
</dbReference>
<comment type="caution">
    <text evidence="2">The sequence shown here is derived from an EMBL/GenBank/DDBJ whole genome shotgun (WGS) entry which is preliminary data.</text>
</comment>
<proteinExistence type="predicted"/>
<dbReference type="Pfam" id="PF00501">
    <property type="entry name" value="AMP-binding"/>
    <property type="match status" value="1"/>
</dbReference>
<accession>A0ABQ3PSB9</accession>
<dbReference type="InterPro" id="IPR050237">
    <property type="entry name" value="ATP-dep_AMP-bd_enzyme"/>
</dbReference>
<keyword evidence="2" id="KW-0436">Ligase</keyword>
<dbReference type="GeneID" id="94009521"/>
<evidence type="ECO:0000313" key="2">
    <source>
        <dbReference type="EMBL" id="GHI27916.1"/>
    </source>
</evidence>
<reference evidence="2" key="1">
    <citation type="submission" date="2024-05" db="EMBL/GenBank/DDBJ databases">
        <title>Whole genome shotgun sequence of Streptomyces hydrogenans NBRC 13475.</title>
        <authorList>
            <person name="Komaki H."/>
            <person name="Tamura T."/>
        </authorList>
    </citation>
    <scope>NUCLEOTIDE SEQUENCE</scope>
    <source>
        <strain evidence="2">NBRC 13475</strain>
    </source>
</reference>
<dbReference type="InterPro" id="IPR000873">
    <property type="entry name" value="AMP-dep_synth/lig_dom"/>
</dbReference>